<dbReference type="EMBL" id="CAEZYR010000057">
    <property type="protein sequence ID" value="CAB4748264.1"/>
    <property type="molecule type" value="Genomic_DNA"/>
</dbReference>
<dbReference type="InterPro" id="IPR020904">
    <property type="entry name" value="Sc_DH/Rdtase_CS"/>
</dbReference>
<name>A0A6J6TN60_9ZZZZ</name>
<dbReference type="EMBL" id="CAFBMH010000192">
    <property type="protein sequence ID" value="CAB4937410.1"/>
    <property type="molecule type" value="Genomic_DNA"/>
</dbReference>
<evidence type="ECO:0000313" key="4">
    <source>
        <dbReference type="EMBL" id="CAB4834952.1"/>
    </source>
</evidence>
<dbReference type="PROSITE" id="PS00061">
    <property type="entry name" value="ADH_SHORT"/>
    <property type="match status" value="1"/>
</dbReference>
<dbReference type="AlphaFoldDB" id="A0A6J6TN60"/>
<dbReference type="EMBL" id="CAFABA010000108">
    <property type="protein sequence ID" value="CAB4834952.1"/>
    <property type="molecule type" value="Genomic_DNA"/>
</dbReference>
<keyword evidence="2" id="KW-0560">Oxidoreductase</keyword>
<dbReference type="PRINTS" id="PR00081">
    <property type="entry name" value="GDHRDH"/>
</dbReference>
<organism evidence="3">
    <name type="scientific">freshwater metagenome</name>
    <dbReference type="NCBI Taxonomy" id="449393"/>
    <lineage>
        <taxon>unclassified sequences</taxon>
        <taxon>metagenomes</taxon>
        <taxon>ecological metagenomes</taxon>
    </lineage>
</organism>
<dbReference type="EMBL" id="CAFBOS010000229">
    <property type="protein sequence ID" value="CAB5020195.1"/>
    <property type="molecule type" value="Genomic_DNA"/>
</dbReference>
<evidence type="ECO:0000313" key="5">
    <source>
        <dbReference type="EMBL" id="CAB4937410.1"/>
    </source>
</evidence>
<dbReference type="Pfam" id="PF13561">
    <property type="entry name" value="adh_short_C2"/>
    <property type="match status" value="1"/>
</dbReference>
<reference evidence="3" key="1">
    <citation type="submission" date="2020-05" db="EMBL/GenBank/DDBJ databases">
        <authorList>
            <person name="Chiriac C."/>
            <person name="Salcher M."/>
            <person name="Ghai R."/>
            <person name="Kavagutti S V."/>
        </authorList>
    </citation>
    <scope>NUCLEOTIDE SEQUENCE</scope>
</reference>
<accession>A0A6J6TN60</accession>
<dbReference type="SUPFAM" id="SSF51735">
    <property type="entry name" value="NAD(P)-binding Rossmann-fold domains"/>
    <property type="match status" value="1"/>
</dbReference>
<dbReference type="Gene3D" id="3.40.50.720">
    <property type="entry name" value="NAD(P)-binding Rossmann-like Domain"/>
    <property type="match status" value="1"/>
</dbReference>
<evidence type="ECO:0000313" key="6">
    <source>
        <dbReference type="EMBL" id="CAB5020195.1"/>
    </source>
</evidence>
<dbReference type="FunFam" id="3.40.50.720:FF:000084">
    <property type="entry name" value="Short-chain dehydrogenase reductase"/>
    <property type="match status" value="1"/>
</dbReference>
<dbReference type="InterPro" id="IPR002347">
    <property type="entry name" value="SDR_fam"/>
</dbReference>
<evidence type="ECO:0000313" key="3">
    <source>
        <dbReference type="EMBL" id="CAB4748264.1"/>
    </source>
</evidence>
<dbReference type="PRINTS" id="PR00080">
    <property type="entry name" value="SDRFAMILY"/>
</dbReference>
<proteinExistence type="inferred from homology"/>
<dbReference type="GO" id="GO:0016616">
    <property type="term" value="F:oxidoreductase activity, acting on the CH-OH group of donors, NAD or NADP as acceptor"/>
    <property type="evidence" value="ECO:0007669"/>
    <property type="project" value="TreeGrafter"/>
</dbReference>
<dbReference type="PANTHER" id="PTHR42760">
    <property type="entry name" value="SHORT-CHAIN DEHYDROGENASES/REDUCTASES FAMILY MEMBER"/>
    <property type="match status" value="1"/>
</dbReference>
<comment type="similarity">
    <text evidence="1">Belongs to the short-chain dehydrogenases/reductases (SDR) family.</text>
</comment>
<dbReference type="NCBIfam" id="NF005559">
    <property type="entry name" value="PRK07231.1"/>
    <property type="match status" value="1"/>
</dbReference>
<gene>
    <name evidence="3" type="ORF">UFOPK2754_01647</name>
    <name evidence="4" type="ORF">UFOPK3139_02254</name>
    <name evidence="5" type="ORF">UFOPK3543_03030</name>
    <name evidence="6" type="ORF">UFOPK3967_02717</name>
</gene>
<dbReference type="InterPro" id="IPR036291">
    <property type="entry name" value="NAD(P)-bd_dom_sf"/>
</dbReference>
<evidence type="ECO:0000256" key="1">
    <source>
        <dbReference type="ARBA" id="ARBA00006484"/>
    </source>
</evidence>
<dbReference type="PANTHER" id="PTHR42760:SF133">
    <property type="entry name" value="3-OXOACYL-[ACYL-CARRIER-PROTEIN] REDUCTASE"/>
    <property type="match status" value="1"/>
</dbReference>
<sequence length="258" mass="27191">MTERLAGKIAIITGAARGMGAASAELFAREGARVVLVDKRDDLGGAVAEGINNHWAGAAVYVNADVTEPDGWTSIIDTTIDRYGPPQVLLNNAGIIRVQPLLETDLETFHKVIDTNLTSCFLGMRAVVPLMRVNGGGSIINVASPQGYEGRGNFGAYTASKFGVRGLTRTASIEFGPMGVRVNCVVPGPIRTAMTERKGWTEDDYAKAYGGYPLGRRGEPHEVAAVNLFLASDDSSFCTGADFIADGGVLAGKPREGA</sequence>
<protein>
    <submittedName>
        <fullName evidence="3">Unannotated protein</fullName>
    </submittedName>
</protein>
<evidence type="ECO:0000256" key="2">
    <source>
        <dbReference type="ARBA" id="ARBA00023002"/>
    </source>
</evidence>